<dbReference type="GO" id="GO:0002724">
    <property type="term" value="P:regulation of T cell cytokine production"/>
    <property type="evidence" value="ECO:0007669"/>
    <property type="project" value="Ensembl"/>
</dbReference>
<reference evidence="14" key="1">
    <citation type="submission" date="2025-08" db="UniProtKB">
        <authorList>
            <consortium name="Ensembl"/>
        </authorList>
    </citation>
    <scope>IDENTIFICATION</scope>
</reference>
<keyword evidence="7" id="KW-0407">Ion channel</keyword>
<evidence type="ECO:0000256" key="8">
    <source>
        <dbReference type="SAM" id="Coils"/>
    </source>
</evidence>
<keyword evidence="2" id="KW-0813">Transport</keyword>
<keyword evidence="5" id="KW-0406">Ion transport</keyword>
<dbReference type="GO" id="GO:0098719">
    <property type="term" value="P:sodium ion import across plasma membrane"/>
    <property type="evidence" value="ECO:0007669"/>
    <property type="project" value="Ensembl"/>
</dbReference>
<feature type="transmembrane region" description="Helical" evidence="10">
    <location>
        <begin position="665"/>
        <end position="682"/>
    </location>
</feature>
<dbReference type="GeneTree" id="ENSGT00940000158693"/>
<dbReference type="GO" id="GO:0005783">
    <property type="term" value="C:endoplasmic reticulum"/>
    <property type="evidence" value="ECO:0007669"/>
    <property type="project" value="Ensembl"/>
</dbReference>
<keyword evidence="6 10" id="KW-0472">Membrane</keyword>
<dbReference type="GO" id="GO:0016925">
    <property type="term" value="P:protein sumoylation"/>
    <property type="evidence" value="ECO:0007669"/>
    <property type="project" value="Ensembl"/>
</dbReference>
<dbReference type="Pfam" id="PF18139">
    <property type="entry name" value="LSDAT_euk"/>
    <property type="match status" value="1"/>
</dbReference>
<proteinExistence type="predicted"/>
<feature type="region of interest" description="Disordered" evidence="9">
    <location>
        <begin position="20"/>
        <end position="49"/>
    </location>
</feature>
<dbReference type="GO" id="GO:0090263">
    <property type="term" value="P:positive regulation of canonical Wnt signaling pathway"/>
    <property type="evidence" value="ECO:0007669"/>
    <property type="project" value="Ensembl"/>
</dbReference>
<dbReference type="Pfam" id="PF25508">
    <property type="entry name" value="TRPM2"/>
    <property type="match status" value="1"/>
</dbReference>
<dbReference type="GO" id="GO:0034706">
    <property type="term" value="C:sodium channel complex"/>
    <property type="evidence" value="ECO:0007669"/>
    <property type="project" value="Ensembl"/>
</dbReference>
<feature type="domain" description="TRPM-like" evidence="13">
    <location>
        <begin position="257"/>
        <end position="510"/>
    </location>
</feature>
<evidence type="ECO:0000313" key="15">
    <source>
        <dbReference type="Proteomes" id="UP000694392"/>
    </source>
</evidence>
<accession>A0A8D0GQ69</accession>
<feature type="coiled-coil region" evidence="8">
    <location>
        <begin position="911"/>
        <end position="955"/>
    </location>
</feature>
<dbReference type="GO" id="GO:0005794">
    <property type="term" value="C:Golgi apparatus"/>
    <property type="evidence" value="ECO:0007669"/>
    <property type="project" value="Ensembl"/>
</dbReference>
<sequence length="981" mass="110502">ARATGAQRVLGGVTERELQEHKGCWGDESDRSTKAVGGSTEVGTPSLLLPHQGSFPARYPRMPGTSPFCPLDPNHSVFFLVDNGTQGQVGGEASFRARLERYIAQQKVGTGGLGSIEIPVLLMLIGGDATMFRRVSEATRASIPCLLLGGSGGAADCLARLLEETQPGEPLRSLALERLRGKFPEDELPGLADEVERIGELRELVTVYSDQEGLEEFETVLLKALVKACQGSHEASSYLDELRLAVAWNRVDIASSELFREDVLWQPSLLEGPMRDALLGDRPALVRLFVENGLDVGQFLTWGRLEELYMGAPEASLLCQLLTRRHGGPAEPSPPPDYLSLERAPPDGCLPLVAHILRELLGDVCAPFYVGLHPPGQPPNKVSLVDWAPSYRDELSPNPWTDLFIWAVLLNRREMATYCWEMAPDAVAGALVAARILRELSHLETEAEEAGAMKELAMHFENLAIGVFGECYRNSEPRVYKLLVRRSQLWGSATVLQLAHQADARLFFAQDGVQSLLTQNWWGEMDRSTPVWQLLLTFFCPPLIFTDLITFRWVLQVGMFTQQNSPDAPVPHVPRHFWLRRWRQFWGAPVTAFLGNVVMYLLFLLLFSYVLLMDFAPPPPDGPSGTEIVLYVWVFTLVCEEVRQGCFVGTQPLAQRVWHYLQDTWNQLDIAALLLFMLGLGCRLSPWTYESGRTILCLDFMVFTLRLIHIFAVNKQLGPKMIIVGKMIKDVGLFLFFLGVWLVAYGVTTEGLLHPHDRRLPWIFRRVFYRPYLQIFGQIPLNEIDGESPRGLKQWVCEDPGHSRVTQQLCKVFSLLPSPSYTFSKVQGNSDIYWKSQRYSLILEYHSRPTLAPPFIVFSHLHLIVKRYVRKLTLVPCTPSPVSSHSLLDLSEVQDGRLLTWESVQKETFLVAQARQNRERDTERLRRTSQKVDMALKQLSEIRESERRLRTLETQVYDGEPGNPPGLPPSPSAARLTIKPH</sequence>
<dbReference type="Proteomes" id="UP000694392">
    <property type="component" value="Unplaced"/>
</dbReference>
<feature type="transmembrane region" description="Helical" evidence="10">
    <location>
        <begin position="585"/>
        <end position="612"/>
    </location>
</feature>
<dbReference type="InterPro" id="IPR050927">
    <property type="entry name" value="TRPM"/>
</dbReference>
<evidence type="ECO:0000259" key="12">
    <source>
        <dbReference type="Pfam" id="PF18139"/>
    </source>
</evidence>
<evidence type="ECO:0000256" key="5">
    <source>
        <dbReference type="ARBA" id="ARBA00023065"/>
    </source>
</evidence>
<dbReference type="GO" id="GO:0086048">
    <property type="term" value="P:membrane depolarization during bundle of His cell action potential"/>
    <property type="evidence" value="ECO:0007669"/>
    <property type="project" value="Ensembl"/>
</dbReference>
<keyword evidence="4 10" id="KW-1133">Transmembrane helix</keyword>
<keyword evidence="8" id="KW-0175">Coiled coil</keyword>
<gene>
    <name evidence="14" type="primary">TRPM4</name>
</gene>
<dbReference type="GO" id="GO:0005886">
    <property type="term" value="C:plasma membrane"/>
    <property type="evidence" value="ECO:0007669"/>
    <property type="project" value="Ensembl"/>
</dbReference>
<keyword evidence="15" id="KW-1185">Reference proteome</keyword>
<dbReference type="GO" id="GO:0099604">
    <property type="term" value="F:ligand-gated calcium channel activity"/>
    <property type="evidence" value="ECO:0007669"/>
    <property type="project" value="TreeGrafter"/>
</dbReference>
<evidence type="ECO:0000256" key="6">
    <source>
        <dbReference type="ARBA" id="ARBA00023136"/>
    </source>
</evidence>
<feature type="compositionally biased region" description="Pro residues" evidence="9">
    <location>
        <begin position="962"/>
        <end position="971"/>
    </location>
</feature>
<evidence type="ECO:0000256" key="10">
    <source>
        <dbReference type="SAM" id="Phobius"/>
    </source>
</evidence>
<protein>
    <submittedName>
        <fullName evidence="14">Transient receptor potential cation channel subfamily M member 4</fullName>
    </submittedName>
</protein>
<dbReference type="GO" id="GO:0086047">
    <property type="term" value="P:membrane depolarization during Purkinje myocyte cell action potential"/>
    <property type="evidence" value="ECO:0007669"/>
    <property type="project" value="Ensembl"/>
</dbReference>
<name>A0A8D0GQ69_SPHPU</name>
<dbReference type="Ensembl" id="ENSSPUT00000010998.1">
    <property type="protein sequence ID" value="ENSSPUP00000010308.1"/>
    <property type="gene ID" value="ENSSPUG00000007458.1"/>
</dbReference>
<dbReference type="GO" id="GO:0051289">
    <property type="term" value="P:protein homotetramerization"/>
    <property type="evidence" value="ECO:0007669"/>
    <property type="project" value="Ensembl"/>
</dbReference>
<keyword evidence="3 10" id="KW-0812">Transmembrane</keyword>
<evidence type="ECO:0000256" key="9">
    <source>
        <dbReference type="SAM" id="MobiDB-lite"/>
    </source>
</evidence>
<dbReference type="InterPro" id="IPR041491">
    <property type="entry name" value="TRPM_SLOG"/>
</dbReference>
<dbReference type="GO" id="GO:0008284">
    <property type="term" value="P:positive regulation of cell population proliferation"/>
    <property type="evidence" value="ECO:0007669"/>
    <property type="project" value="Ensembl"/>
</dbReference>
<dbReference type="AlphaFoldDB" id="A0A8D0GQ69"/>
<evidence type="ECO:0000256" key="2">
    <source>
        <dbReference type="ARBA" id="ARBA00022448"/>
    </source>
</evidence>
<comment type="subcellular location">
    <subcellularLocation>
        <location evidence="1">Membrane</location>
        <topology evidence="1">Multi-pass membrane protein</topology>
    </subcellularLocation>
</comment>
<dbReference type="GO" id="GO:0098911">
    <property type="term" value="P:regulation of ventricular cardiac muscle cell action potential"/>
    <property type="evidence" value="ECO:0007669"/>
    <property type="project" value="Ensembl"/>
</dbReference>
<feature type="transmembrane region" description="Helical" evidence="10">
    <location>
        <begin position="534"/>
        <end position="555"/>
    </location>
</feature>
<feature type="region of interest" description="Disordered" evidence="9">
    <location>
        <begin position="955"/>
        <end position="981"/>
    </location>
</feature>
<dbReference type="InterPro" id="IPR057366">
    <property type="entry name" value="TRPM-like"/>
</dbReference>
<dbReference type="GO" id="GO:0086091">
    <property type="term" value="P:regulation of heart rate by cardiac conduction"/>
    <property type="evidence" value="ECO:0007669"/>
    <property type="project" value="Ensembl"/>
</dbReference>
<evidence type="ECO:0000259" key="11">
    <source>
        <dbReference type="Pfam" id="PF00520"/>
    </source>
</evidence>
<dbReference type="GO" id="GO:0005509">
    <property type="term" value="F:calcium ion binding"/>
    <property type="evidence" value="ECO:0007669"/>
    <property type="project" value="Ensembl"/>
</dbReference>
<evidence type="ECO:0000256" key="3">
    <source>
        <dbReference type="ARBA" id="ARBA00022692"/>
    </source>
</evidence>
<dbReference type="InterPro" id="IPR005821">
    <property type="entry name" value="Ion_trans_dom"/>
</dbReference>
<feature type="compositionally biased region" description="Basic and acidic residues" evidence="9">
    <location>
        <begin position="20"/>
        <end position="33"/>
    </location>
</feature>
<reference evidence="14" key="2">
    <citation type="submission" date="2025-09" db="UniProtKB">
        <authorList>
            <consortium name="Ensembl"/>
        </authorList>
    </citation>
    <scope>IDENTIFICATION</scope>
</reference>
<feature type="domain" description="TRPM SLOG" evidence="12">
    <location>
        <begin position="68"/>
        <end position="171"/>
    </location>
</feature>
<organism evidence="14 15">
    <name type="scientific">Sphenodon punctatus</name>
    <name type="common">Tuatara</name>
    <name type="synonym">Hatteria punctata</name>
    <dbReference type="NCBI Taxonomy" id="8508"/>
    <lineage>
        <taxon>Eukaryota</taxon>
        <taxon>Metazoa</taxon>
        <taxon>Chordata</taxon>
        <taxon>Craniata</taxon>
        <taxon>Vertebrata</taxon>
        <taxon>Euteleostomi</taxon>
        <taxon>Lepidosauria</taxon>
        <taxon>Sphenodontia</taxon>
        <taxon>Sphenodontidae</taxon>
        <taxon>Sphenodon</taxon>
    </lineage>
</organism>
<dbReference type="GO" id="GO:0005654">
    <property type="term" value="C:nucleoplasm"/>
    <property type="evidence" value="ECO:0007669"/>
    <property type="project" value="Ensembl"/>
</dbReference>
<evidence type="ECO:0000259" key="13">
    <source>
        <dbReference type="Pfam" id="PF25508"/>
    </source>
</evidence>
<dbReference type="GO" id="GO:0005227">
    <property type="term" value="F:calcium-activated cation channel activity"/>
    <property type="evidence" value="ECO:0007669"/>
    <property type="project" value="Ensembl"/>
</dbReference>
<evidence type="ECO:0000256" key="4">
    <source>
        <dbReference type="ARBA" id="ARBA00022989"/>
    </source>
</evidence>
<dbReference type="Pfam" id="PF00520">
    <property type="entry name" value="Ion_trans"/>
    <property type="match status" value="1"/>
</dbReference>
<feature type="transmembrane region" description="Helical" evidence="10">
    <location>
        <begin position="733"/>
        <end position="753"/>
    </location>
</feature>
<evidence type="ECO:0000256" key="7">
    <source>
        <dbReference type="ARBA" id="ARBA00023303"/>
    </source>
</evidence>
<evidence type="ECO:0000256" key="1">
    <source>
        <dbReference type="ARBA" id="ARBA00004141"/>
    </source>
</evidence>
<dbReference type="PANTHER" id="PTHR13800">
    <property type="entry name" value="TRANSIENT RECEPTOR POTENTIAL CATION CHANNEL, SUBFAMILY M, MEMBER 6"/>
    <property type="match status" value="1"/>
</dbReference>
<dbReference type="PANTHER" id="PTHR13800:SF6">
    <property type="entry name" value="TRANSIENT RECEPTOR POTENTIAL CATION CHANNEL SUBFAMILY M MEMBER 4"/>
    <property type="match status" value="1"/>
</dbReference>
<evidence type="ECO:0000313" key="14">
    <source>
        <dbReference type="Ensembl" id="ENSSPUP00000010308.1"/>
    </source>
</evidence>
<dbReference type="GO" id="GO:0086045">
    <property type="term" value="P:membrane depolarization during AV node cell action potential"/>
    <property type="evidence" value="ECO:0007669"/>
    <property type="project" value="Ensembl"/>
</dbReference>
<feature type="domain" description="Ion transport" evidence="11">
    <location>
        <begin position="599"/>
        <end position="747"/>
    </location>
</feature>